<dbReference type="InterPro" id="IPR006958">
    <property type="entry name" value="Mak16"/>
</dbReference>
<evidence type="ECO:0000256" key="3">
    <source>
        <dbReference type="SAM" id="MobiDB-lite"/>
    </source>
</evidence>
<dbReference type="AlphaFoldDB" id="A0A1R1Y5R7"/>
<evidence type="ECO:0000256" key="2">
    <source>
        <dbReference type="ARBA" id="ARBA00023242"/>
    </source>
</evidence>
<dbReference type="Pfam" id="PF04874">
    <property type="entry name" value="Mak16"/>
    <property type="match status" value="1"/>
</dbReference>
<dbReference type="GO" id="GO:0000460">
    <property type="term" value="P:maturation of 5.8S rRNA"/>
    <property type="evidence" value="ECO:0007669"/>
    <property type="project" value="TreeGrafter"/>
</dbReference>
<reference evidence="4 6" key="1">
    <citation type="submission" date="2017-01" db="EMBL/GenBank/DDBJ databases">
        <authorList>
            <person name="Mah S.A."/>
            <person name="Swanson W.J."/>
            <person name="Moy G.W."/>
            <person name="Vacquier V.D."/>
        </authorList>
    </citation>
    <scope>NUCLEOTIDE SEQUENCE [LARGE SCALE GENOMIC DNA]</scope>
    <source>
        <strain evidence="4 6">GSMNP</strain>
    </source>
</reference>
<dbReference type="GO" id="GO:0000470">
    <property type="term" value="P:maturation of LSU-rRNA"/>
    <property type="evidence" value="ECO:0007669"/>
    <property type="project" value="TreeGrafter"/>
</dbReference>
<evidence type="ECO:0000313" key="4">
    <source>
        <dbReference type="EMBL" id="OMJ22134.1"/>
    </source>
</evidence>
<evidence type="ECO:0000256" key="1">
    <source>
        <dbReference type="ARBA" id="ARBA00004123"/>
    </source>
</evidence>
<gene>
    <name evidence="5" type="ORF">AYI70_g1057</name>
    <name evidence="4" type="ORF">AYI70_g3066</name>
</gene>
<evidence type="ECO:0000313" key="5">
    <source>
        <dbReference type="EMBL" id="OMJ25200.1"/>
    </source>
</evidence>
<proteinExistence type="predicted"/>
<comment type="subcellular location">
    <subcellularLocation>
        <location evidence="1">Nucleus</location>
    </subcellularLocation>
</comment>
<feature type="compositionally biased region" description="Acidic residues" evidence="3">
    <location>
        <begin position="110"/>
        <end position="122"/>
    </location>
</feature>
<organism evidence="4 6">
    <name type="scientific">Smittium culicis</name>
    <dbReference type="NCBI Taxonomy" id="133412"/>
    <lineage>
        <taxon>Eukaryota</taxon>
        <taxon>Fungi</taxon>
        <taxon>Fungi incertae sedis</taxon>
        <taxon>Zoopagomycota</taxon>
        <taxon>Kickxellomycotina</taxon>
        <taxon>Harpellomycetes</taxon>
        <taxon>Harpellales</taxon>
        <taxon>Legeriomycetaceae</taxon>
        <taxon>Smittium</taxon>
    </lineage>
</organism>
<comment type="caution">
    <text evidence="4">The sequence shown here is derived from an EMBL/GenBank/DDBJ whole genome shotgun (WGS) entry which is preliminary data.</text>
</comment>
<feature type="region of interest" description="Disordered" evidence="3">
    <location>
        <begin position="75"/>
        <end position="124"/>
    </location>
</feature>
<accession>A0A1R1Y5R7</accession>
<dbReference type="EMBL" id="LSSN01000832">
    <property type="protein sequence ID" value="OMJ22134.1"/>
    <property type="molecule type" value="Genomic_DNA"/>
</dbReference>
<dbReference type="GO" id="GO:0005730">
    <property type="term" value="C:nucleolus"/>
    <property type="evidence" value="ECO:0007669"/>
    <property type="project" value="TreeGrafter"/>
</dbReference>
<evidence type="ECO:0000313" key="6">
    <source>
        <dbReference type="Proteomes" id="UP000187283"/>
    </source>
</evidence>
<dbReference type="OrthoDB" id="10251342at2759"/>
<protein>
    <submittedName>
        <fullName evidence="4">Protein mak16</fullName>
    </submittedName>
</protein>
<dbReference type="STRING" id="133412.A0A1R1Y5R7"/>
<name>A0A1R1Y5R7_9FUNG</name>
<keyword evidence="6" id="KW-1185">Reference proteome</keyword>
<sequence>MRMRKLKLKNGYANLVPIKKKSERRLMSREIRAEQVARLDTAIEKELIQRLKTKAYGEDMPLNIKQEVWEQILKENEVSDSDKSDEELELDQQEEEDEDENEREFVSDISGDESDDFGDIEDFAGLGDKNYELEFEKV</sequence>
<dbReference type="EMBL" id="LSSN01000205">
    <property type="protein sequence ID" value="OMJ25200.1"/>
    <property type="molecule type" value="Genomic_DNA"/>
</dbReference>
<dbReference type="Proteomes" id="UP000187283">
    <property type="component" value="Unassembled WGS sequence"/>
</dbReference>
<feature type="compositionally biased region" description="Acidic residues" evidence="3">
    <location>
        <begin position="83"/>
        <end position="102"/>
    </location>
</feature>
<dbReference type="PANTHER" id="PTHR23405">
    <property type="entry name" value="MAINTENANCE OF KILLER 16 MAK16 PROTEIN-RELATED"/>
    <property type="match status" value="1"/>
</dbReference>
<dbReference type="PANTHER" id="PTHR23405:SF4">
    <property type="entry name" value="PROTEIN MAK16 HOMOLOG"/>
    <property type="match status" value="1"/>
</dbReference>
<keyword evidence="2" id="KW-0539">Nucleus</keyword>
<dbReference type="GO" id="GO:0030687">
    <property type="term" value="C:preribosome, large subunit precursor"/>
    <property type="evidence" value="ECO:0007669"/>
    <property type="project" value="TreeGrafter"/>
</dbReference>